<evidence type="ECO:0000256" key="6">
    <source>
        <dbReference type="ARBA" id="ARBA00022723"/>
    </source>
</evidence>
<feature type="binding site" evidence="8">
    <location>
        <position position="61"/>
    </location>
    <ligand>
        <name>Ni(2+)</name>
        <dbReference type="ChEBI" id="CHEBI:49786"/>
    </ligand>
</feature>
<feature type="binding site" evidence="8">
    <location>
        <position position="42"/>
    </location>
    <ligand>
        <name>Mg(2+)</name>
        <dbReference type="ChEBI" id="CHEBI:18420"/>
    </ligand>
</feature>
<dbReference type="SUPFAM" id="SSF56762">
    <property type="entry name" value="HydB/Nqo4-like"/>
    <property type="match status" value="1"/>
</dbReference>
<organism evidence="10 11">
    <name type="scientific">Clostridium tetanomorphum</name>
    <dbReference type="NCBI Taxonomy" id="1553"/>
    <lineage>
        <taxon>Bacteria</taxon>
        <taxon>Bacillati</taxon>
        <taxon>Bacillota</taxon>
        <taxon>Clostridia</taxon>
        <taxon>Eubacteriales</taxon>
        <taxon>Clostridiaceae</taxon>
        <taxon>Clostridium</taxon>
    </lineage>
</organism>
<dbReference type="AlphaFoldDB" id="A0A923EAV4"/>
<evidence type="ECO:0000256" key="4">
    <source>
        <dbReference type="ARBA" id="ARBA00011771"/>
    </source>
</evidence>
<comment type="subcellular location">
    <subcellularLocation>
        <location evidence="2">Cell envelope</location>
    </subcellularLocation>
</comment>
<dbReference type="PANTHER" id="PTHR42958:SF2">
    <property type="entry name" value="UPTAKE HYDROGENASE LARGE SUBUNIT"/>
    <property type="match status" value="1"/>
</dbReference>
<evidence type="ECO:0000256" key="5">
    <source>
        <dbReference type="ARBA" id="ARBA00022596"/>
    </source>
</evidence>
<evidence type="ECO:0000256" key="9">
    <source>
        <dbReference type="RuleBase" id="RU003896"/>
    </source>
</evidence>
<comment type="subunit">
    <text evidence="4">Heterodimer of a large and a small subunit.</text>
</comment>
<comment type="caution">
    <text evidence="10">The sequence shown here is derived from an EMBL/GenBank/DDBJ whole genome shotgun (WGS) entry which is preliminary data.</text>
</comment>
<evidence type="ECO:0000256" key="3">
    <source>
        <dbReference type="ARBA" id="ARBA00009292"/>
    </source>
</evidence>
<keyword evidence="7 9" id="KW-0560">Oxidoreductase</keyword>
<dbReference type="InterPro" id="IPR018194">
    <property type="entry name" value="Ni-dep_hyd_lsu_Ni_BS"/>
</dbReference>
<protein>
    <submittedName>
        <fullName evidence="10">Nickel-dependent hydrogenase large subunit</fullName>
    </submittedName>
</protein>
<sequence>MSKKITIDPVTRISGFLEINANLEGNLVTDATTSGLLFRGFEKMLKGRSPLDAIYFTERICGICSTAHAMSSSLALEDALKVFPDKNDRYIRDILHGFEFLQNHIRHFYLFVIPSYVKLPDIKPIYPQEYKDFRIPSNLNERISKNYIKAVEVSRLAHEGLAVLGGKAPHNHGIFVGGVTVNIDSYKLEKIKSIIASINDFVNSCMLEDAYIIAKYYPDYFYKGVTYNNFMSYGVFYDYEDKNLDYVTPGVSVDGKLYPLEPDKITENIRYAWYVSDKNVEKPQEEVSHNDIELVDLSKQGAYTFVKAPRYGGIPMQVGPLARLIINGEYKGGNGTMDRIIARAIETKRIGEILLALAEKVEIRRANQRVYEIPDDAYGVGLVDTTRGALGHWLSIENKVIKNYDIITPTVWNLSPKDEKGFYGVTEKALIGTKIGNIKEPIELGRIARAFDPCVSCATHVISNGYNIMDVRVV</sequence>
<dbReference type="PROSITE" id="PS00508">
    <property type="entry name" value="NI_HGENASE_L_2"/>
    <property type="match status" value="1"/>
</dbReference>
<dbReference type="InterPro" id="IPR050867">
    <property type="entry name" value="NiFe/NiFeSe_hydrgnase_LSU"/>
</dbReference>
<evidence type="ECO:0000256" key="7">
    <source>
        <dbReference type="ARBA" id="ARBA00023002"/>
    </source>
</evidence>
<dbReference type="Gene3D" id="1.10.645.10">
    <property type="entry name" value="Cytochrome-c3 Hydrogenase, chain B"/>
    <property type="match status" value="1"/>
</dbReference>
<name>A0A923EAV4_CLOTT</name>
<feature type="binding site" evidence="8">
    <location>
        <position position="406"/>
    </location>
    <ligand>
        <name>Mg(2+)</name>
        <dbReference type="ChEBI" id="CHEBI:18420"/>
    </ligand>
</feature>
<proteinExistence type="inferred from homology"/>
<dbReference type="EMBL" id="JAAZWO010000004">
    <property type="protein sequence ID" value="MBC2396978.1"/>
    <property type="molecule type" value="Genomic_DNA"/>
</dbReference>
<evidence type="ECO:0000256" key="8">
    <source>
        <dbReference type="PIRSR" id="PIRSR601501-1"/>
    </source>
</evidence>
<comment type="similarity">
    <text evidence="3 9">Belongs to the [NiFe]/[NiFeSe] hydrogenase large subunit family.</text>
</comment>
<gene>
    <name evidence="10" type="ORF">HGG79_04175</name>
</gene>
<keyword evidence="8" id="KW-0460">Magnesium</keyword>
<comment type="cofactor">
    <cofactor evidence="1 8">
        <name>Ni(2+)</name>
        <dbReference type="ChEBI" id="CHEBI:49786"/>
    </cofactor>
</comment>
<dbReference type="PROSITE" id="PS00507">
    <property type="entry name" value="NI_HGENASE_L_1"/>
    <property type="match status" value="1"/>
</dbReference>
<evidence type="ECO:0000256" key="1">
    <source>
        <dbReference type="ARBA" id="ARBA00001967"/>
    </source>
</evidence>
<dbReference type="GO" id="GO:0008901">
    <property type="term" value="F:ferredoxin hydrogenase activity"/>
    <property type="evidence" value="ECO:0007669"/>
    <property type="project" value="InterPro"/>
</dbReference>
<comment type="cofactor">
    <cofactor evidence="8">
        <name>Fe cation</name>
        <dbReference type="ChEBI" id="CHEBI:24875"/>
    </cofactor>
</comment>
<dbReference type="RefSeq" id="WP_035147716.1">
    <property type="nucleotide sequence ID" value="NZ_JAAZWO010000004.1"/>
</dbReference>
<feature type="binding site" evidence="8">
    <location>
        <position position="64"/>
    </location>
    <ligand>
        <name>Fe cation</name>
        <dbReference type="ChEBI" id="CHEBI:24875"/>
    </ligand>
</feature>
<keyword evidence="5 8" id="KW-0533">Nickel</keyword>
<evidence type="ECO:0000313" key="10">
    <source>
        <dbReference type="EMBL" id="MBC2396978.1"/>
    </source>
</evidence>
<feature type="binding site" evidence="8">
    <location>
        <position position="457"/>
    </location>
    <ligand>
        <name>Fe cation</name>
        <dbReference type="ChEBI" id="CHEBI:24875"/>
    </ligand>
</feature>
<accession>A0A923EAV4</accession>
<keyword evidence="6 8" id="KW-0479">Metal-binding</keyword>
<feature type="binding site" evidence="8">
    <location>
        <position position="460"/>
    </location>
    <ligand>
        <name>Mg(2+)</name>
        <dbReference type="ChEBI" id="CHEBI:18420"/>
    </ligand>
</feature>
<dbReference type="GO" id="GO:0030313">
    <property type="term" value="C:cell envelope"/>
    <property type="evidence" value="ECO:0007669"/>
    <property type="project" value="UniProtKB-SubCell"/>
</dbReference>
<dbReference type="PANTHER" id="PTHR42958">
    <property type="entry name" value="HYDROGENASE-2 LARGE CHAIN"/>
    <property type="match status" value="1"/>
</dbReference>
<keyword evidence="8" id="KW-0408">Iron</keyword>
<feature type="binding site" evidence="8">
    <location>
        <position position="454"/>
    </location>
    <ligand>
        <name>Ni(2+)</name>
        <dbReference type="ChEBI" id="CHEBI:49786"/>
    </ligand>
</feature>
<dbReference type="Pfam" id="PF00374">
    <property type="entry name" value="NiFeSe_Hases"/>
    <property type="match status" value="3"/>
</dbReference>
<dbReference type="GO" id="GO:0016151">
    <property type="term" value="F:nickel cation binding"/>
    <property type="evidence" value="ECO:0007669"/>
    <property type="project" value="InterPro"/>
</dbReference>
<evidence type="ECO:0000256" key="2">
    <source>
        <dbReference type="ARBA" id="ARBA00004196"/>
    </source>
</evidence>
<reference evidence="10 11" key="1">
    <citation type="submission" date="2020-04" db="EMBL/GenBank/DDBJ databases">
        <title>Genomic insights into acetone-butanol-ethanol (ABE) fermentation by sequencing solventogenic clostridia strains.</title>
        <authorList>
            <person name="Brown S."/>
        </authorList>
    </citation>
    <scope>NUCLEOTIDE SEQUENCE [LARGE SCALE GENOMIC DNA]</scope>
    <source>
        <strain evidence="10 11">DJ011</strain>
    </source>
</reference>
<keyword evidence="11" id="KW-1185">Reference proteome</keyword>
<evidence type="ECO:0000313" key="11">
    <source>
        <dbReference type="Proteomes" id="UP000563151"/>
    </source>
</evidence>
<dbReference type="InterPro" id="IPR029014">
    <property type="entry name" value="NiFe-Hase_large"/>
</dbReference>
<dbReference type="InterPro" id="IPR001501">
    <property type="entry name" value="Ni-dep_hyd_lsu"/>
</dbReference>
<dbReference type="Proteomes" id="UP000563151">
    <property type="component" value="Unassembled WGS sequence"/>
</dbReference>
<feature type="binding site" evidence="8">
    <location>
        <position position="64"/>
    </location>
    <ligand>
        <name>Ni(2+)</name>
        <dbReference type="ChEBI" id="CHEBI:49786"/>
    </ligand>
</feature>